<comment type="caution">
    <text evidence="2">The sequence shown here is derived from an EMBL/GenBank/DDBJ whole genome shotgun (WGS) entry which is preliminary data.</text>
</comment>
<reference evidence="2 3" key="1">
    <citation type="submission" date="2021-08" db="EMBL/GenBank/DDBJ databases">
        <title>Streptomyces sp. PTM05 isolated from lichen.</title>
        <authorList>
            <person name="Somphong A."/>
            <person name="Phongsopitanun W."/>
            <person name="Tanasupawat S."/>
        </authorList>
    </citation>
    <scope>NUCLEOTIDE SEQUENCE [LARGE SCALE GENOMIC DNA]</scope>
    <source>
        <strain evidence="2 3">Ptm05</strain>
    </source>
</reference>
<sequence length="52" mass="5433">MSEARTDVTDDRALQAAGLGAEGAKHRGPASAADETDIPAHGKHRKVEQDHG</sequence>
<evidence type="ECO:0000313" key="3">
    <source>
        <dbReference type="Proteomes" id="UP001198565"/>
    </source>
</evidence>
<accession>A0ABS7QWK4</accession>
<dbReference type="Proteomes" id="UP001198565">
    <property type="component" value="Unassembled WGS sequence"/>
</dbReference>
<proteinExistence type="predicted"/>
<dbReference type="RefSeq" id="WP_222980036.1">
    <property type="nucleotide sequence ID" value="NZ_JAINVZ010000015.1"/>
</dbReference>
<organism evidence="2 3">
    <name type="scientific">Streptantibioticus parmotrematis</name>
    <dbReference type="NCBI Taxonomy" id="2873249"/>
    <lineage>
        <taxon>Bacteria</taxon>
        <taxon>Bacillati</taxon>
        <taxon>Actinomycetota</taxon>
        <taxon>Actinomycetes</taxon>
        <taxon>Kitasatosporales</taxon>
        <taxon>Streptomycetaceae</taxon>
        <taxon>Streptantibioticus</taxon>
    </lineage>
</organism>
<gene>
    <name evidence="2" type="ORF">K7472_21000</name>
</gene>
<name>A0ABS7QWK4_9ACTN</name>
<protein>
    <recommendedName>
        <fullName evidence="4">DUF5302 domain-containing protein</fullName>
    </recommendedName>
</protein>
<keyword evidence="3" id="KW-1185">Reference proteome</keyword>
<evidence type="ECO:0008006" key="4">
    <source>
        <dbReference type="Google" id="ProtNLM"/>
    </source>
</evidence>
<evidence type="ECO:0000256" key="1">
    <source>
        <dbReference type="SAM" id="MobiDB-lite"/>
    </source>
</evidence>
<dbReference type="EMBL" id="JAINVZ010000015">
    <property type="protein sequence ID" value="MBY8887298.1"/>
    <property type="molecule type" value="Genomic_DNA"/>
</dbReference>
<feature type="region of interest" description="Disordered" evidence="1">
    <location>
        <begin position="1"/>
        <end position="52"/>
    </location>
</feature>
<evidence type="ECO:0000313" key="2">
    <source>
        <dbReference type="EMBL" id="MBY8887298.1"/>
    </source>
</evidence>
<feature type="compositionally biased region" description="Basic and acidic residues" evidence="1">
    <location>
        <begin position="1"/>
        <end position="13"/>
    </location>
</feature>